<feature type="compositionally biased region" description="Basic and acidic residues" evidence="1">
    <location>
        <begin position="21"/>
        <end position="36"/>
    </location>
</feature>
<dbReference type="Proteomes" id="UP000504611">
    <property type="component" value="Unplaced"/>
</dbReference>
<organism evidence="2 3">
    <name type="scientific">Notothenia coriiceps</name>
    <name type="common">black rockcod</name>
    <dbReference type="NCBI Taxonomy" id="8208"/>
    <lineage>
        <taxon>Eukaryota</taxon>
        <taxon>Metazoa</taxon>
        <taxon>Chordata</taxon>
        <taxon>Craniata</taxon>
        <taxon>Vertebrata</taxon>
        <taxon>Euteleostomi</taxon>
        <taxon>Actinopterygii</taxon>
        <taxon>Neopterygii</taxon>
        <taxon>Teleostei</taxon>
        <taxon>Neoteleostei</taxon>
        <taxon>Acanthomorphata</taxon>
        <taxon>Eupercaria</taxon>
        <taxon>Perciformes</taxon>
        <taxon>Notothenioidei</taxon>
        <taxon>Nototheniidae</taxon>
        <taxon>Notothenia</taxon>
    </lineage>
</organism>
<proteinExistence type="predicted"/>
<evidence type="ECO:0000313" key="2">
    <source>
        <dbReference type="Proteomes" id="UP000504611"/>
    </source>
</evidence>
<dbReference type="AlphaFoldDB" id="A0A6I9MJK6"/>
<feature type="compositionally biased region" description="Basic and acidic residues" evidence="1">
    <location>
        <begin position="69"/>
        <end position="78"/>
    </location>
</feature>
<dbReference type="GeneID" id="104941283"/>
<feature type="compositionally biased region" description="Basic and acidic residues" evidence="1">
    <location>
        <begin position="124"/>
        <end position="153"/>
    </location>
</feature>
<gene>
    <name evidence="3" type="primary">LOC104941283</name>
</gene>
<feature type="region of interest" description="Disordered" evidence="1">
    <location>
        <begin position="1"/>
        <end position="161"/>
    </location>
</feature>
<protein>
    <submittedName>
        <fullName evidence="3">Octapeptide-repeat protein T2-like</fullName>
    </submittedName>
</protein>
<sequence length="161" mass="17956">MRCKVAARGNRGEQEGGETAVGEHERRNRLGSRGEGETGGARGRARQTERQTSRALRTEGGRKQWKSGVESDRERKTGMEQTWRGKQCAHHSERETVDQVDQSERQVEARTGGRQQVEQSGGKEQGESELKEGKQGGQRFGEETRCDQREKVGHRGGGNQP</sequence>
<reference evidence="3" key="1">
    <citation type="submission" date="2025-08" db="UniProtKB">
        <authorList>
            <consortium name="RefSeq"/>
        </authorList>
    </citation>
    <scope>IDENTIFICATION</scope>
    <source>
        <tissue evidence="3">Muscle</tissue>
    </source>
</reference>
<dbReference type="KEGG" id="ncc:104941283"/>
<evidence type="ECO:0000313" key="3">
    <source>
        <dbReference type="RefSeq" id="XP_010764667.1"/>
    </source>
</evidence>
<keyword evidence="2" id="KW-1185">Reference proteome</keyword>
<accession>A0A6I9MJK6</accession>
<feature type="compositionally biased region" description="Basic and acidic residues" evidence="1">
    <location>
        <begin position="90"/>
        <end position="108"/>
    </location>
</feature>
<name>A0A6I9MJK6_9TELE</name>
<dbReference type="RefSeq" id="XP_010764667.1">
    <property type="nucleotide sequence ID" value="XM_010766365.1"/>
</dbReference>
<evidence type="ECO:0000256" key="1">
    <source>
        <dbReference type="SAM" id="MobiDB-lite"/>
    </source>
</evidence>
<feature type="compositionally biased region" description="Basic and acidic residues" evidence="1">
    <location>
        <begin position="46"/>
        <end position="62"/>
    </location>
</feature>